<name>G0NT25_CAEBE</name>
<reference evidence="4" key="1">
    <citation type="submission" date="2011-07" db="EMBL/GenBank/DDBJ databases">
        <authorList>
            <consortium name="Caenorhabditis brenneri Sequencing and Analysis Consortium"/>
            <person name="Wilson R.K."/>
        </authorList>
    </citation>
    <scope>NUCLEOTIDE SEQUENCE [LARGE SCALE GENOMIC DNA]</scope>
    <source>
        <strain evidence="4">PB2801</strain>
    </source>
</reference>
<feature type="signal peptide" evidence="2">
    <location>
        <begin position="1"/>
        <end position="22"/>
    </location>
</feature>
<sequence length="193" mass="20475">MFSEVFIIIVSWFSIIETCVRMIPPDEYYPTATLPDSPAIRKPVLVQPVMSRGSSAGAGGSPAATVPATNAPVTNPGTVPTATPGPSSLCTNCDINTIVPTSMATGTSYQVTLYNLRHKCSIGHIESLDIHGDKNKCYQAVTPNTGSYVVTDGGTENTAFTTMICANDRTWSYIGNGLSVYVQTTGYPEIQNG</sequence>
<feature type="region of interest" description="Disordered" evidence="1">
    <location>
        <begin position="51"/>
        <end position="72"/>
    </location>
</feature>
<dbReference type="Proteomes" id="UP000008068">
    <property type="component" value="Unassembled WGS sequence"/>
</dbReference>
<evidence type="ECO:0000256" key="1">
    <source>
        <dbReference type="SAM" id="MobiDB-lite"/>
    </source>
</evidence>
<dbReference type="EMBL" id="GL379941">
    <property type="protein sequence ID" value="EGT37006.1"/>
    <property type="molecule type" value="Genomic_DNA"/>
</dbReference>
<evidence type="ECO:0000313" key="3">
    <source>
        <dbReference type="EMBL" id="EGT37006.1"/>
    </source>
</evidence>
<evidence type="ECO:0008006" key="5">
    <source>
        <dbReference type="Google" id="ProtNLM"/>
    </source>
</evidence>
<dbReference type="InParanoid" id="G0NT25"/>
<organism evidence="4">
    <name type="scientific">Caenorhabditis brenneri</name>
    <name type="common">Nematode worm</name>
    <dbReference type="NCBI Taxonomy" id="135651"/>
    <lineage>
        <taxon>Eukaryota</taxon>
        <taxon>Metazoa</taxon>
        <taxon>Ecdysozoa</taxon>
        <taxon>Nematoda</taxon>
        <taxon>Chromadorea</taxon>
        <taxon>Rhabditida</taxon>
        <taxon>Rhabditina</taxon>
        <taxon>Rhabditomorpha</taxon>
        <taxon>Rhabditoidea</taxon>
        <taxon>Rhabditidae</taxon>
        <taxon>Peloderinae</taxon>
        <taxon>Caenorhabditis</taxon>
    </lineage>
</organism>
<dbReference type="PANTHER" id="PTHR36517:SF1">
    <property type="entry name" value="C6 DOMAIN-CONTAINING PROTEIN-RELATED"/>
    <property type="match status" value="1"/>
</dbReference>
<dbReference type="AlphaFoldDB" id="G0NT25"/>
<protein>
    <recommendedName>
        <fullName evidence="5">C6 domain-containing protein</fullName>
    </recommendedName>
</protein>
<evidence type="ECO:0000313" key="4">
    <source>
        <dbReference type="Proteomes" id="UP000008068"/>
    </source>
</evidence>
<dbReference type="PANTHER" id="PTHR36517">
    <property type="entry name" value="PROTEIN CBG25732"/>
    <property type="match status" value="1"/>
</dbReference>
<gene>
    <name evidence="3" type="ORF">CAEBREN_23117</name>
</gene>
<keyword evidence="4" id="KW-1185">Reference proteome</keyword>
<proteinExistence type="predicted"/>
<evidence type="ECO:0000256" key="2">
    <source>
        <dbReference type="SAM" id="SignalP"/>
    </source>
</evidence>
<accession>G0NT25</accession>
<keyword evidence="2" id="KW-0732">Signal</keyword>
<feature type="chain" id="PRO_5003406373" description="C6 domain-containing protein" evidence="2">
    <location>
        <begin position="23"/>
        <end position="193"/>
    </location>
</feature>
<dbReference type="HOGENOM" id="CLU_134011_0_0_1"/>